<reference evidence="5 6" key="1">
    <citation type="journal article" date="2009" name="Nature">
        <title>Evolution of pathogenicity and sexual reproduction in eight Candida genomes.</title>
        <authorList>
            <person name="Butler G."/>
            <person name="Rasmussen M.D."/>
            <person name="Lin M.F."/>
            <person name="Santos M.A."/>
            <person name="Sakthikumar S."/>
            <person name="Munro C.A."/>
            <person name="Rheinbay E."/>
            <person name="Grabherr M."/>
            <person name="Forche A."/>
            <person name="Reedy J.L."/>
            <person name="Agrafioti I."/>
            <person name="Arnaud M.B."/>
            <person name="Bates S."/>
            <person name="Brown A.J."/>
            <person name="Brunke S."/>
            <person name="Costanzo M.C."/>
            <person name="Fitzpatrick D.A."/>
            <person name="de Groot P.W."/>
            <person name="Harris D."/>
            <person name="Hoyer L.L."/>
            <person name="Hube B."/>
            <person name="Klis F.M."/>
            <person name="Kodira C."/>
            <person name="Lennard N."/>
            <person name="Logue M.E."/>
            <person name="Martin R."/>
            <person name="Neiman A.M."/>
            <person name="Nikolaou E."/>
            <person name="Quail M.A."/>
            <person name="Quinn J."/>
            <person name="Santos M.C."/>
            <person name="Schmitzberger F.F."/>
            <person name="Sherlock G."/>
            <person name="Shah P."/>
            <person name="Silverstein K.A."/>
            <person name="Skrzypek M.S."/>
            <person name="Soll D."/>
            <person name="Staggs R."/>
            <person name="Stansfield I."/>
            <person name="Stumpf M.P."/>
            <person name="Sudbery P.E."/>
            <person name="Srikantha T."/>
            <person name="Zeng Q."/>
            <person name="Berman J."/>
            <person name="Berriman M."/>
            <person name="Heitman J."/>
            <person name="Gow N.A."/>
            <person name="Lorenz M.C."/>
            <person name="Birren B.W."/>
            <person name="Kellis M."/>
            <person name="Cuomo C.A."/>
        </authorList>
    </citation>
    <scope>NUCLEOTIDE SEQUENCE [LARGE SCALE GENOMIC DNA]</scope>
    <source>
        <strain evidence="6">ATCC 6260 / CBS 566 / DSM 6381 / JCM 1539 / NBRC 10279 / NRRL Y-324</strain>
    </source>
</reference>
<keyword evidence="6" id="KW-1185">Reference proteome</keyword>
<evidence type="ECO:0000256" key="1">
    <source>
        <dbReference type="ARBA" id="ARBA00005991"/>
    </source>
</evidence>
<dbReference type="Pfam" id="PF03467">
    <property type="entry name" value="Smg4_UPF3"/>
    <property type="match status" value="1"/>
</dbReference>
<organism evidence="5 6">
    <name type="scientific">Meyerozyma guilliermondii (strain ATCC 6260 / CBS 566 / DSM 6381 / JCM 1539 / NBRC 10279 / NRRL Y-324)</name>
    <name type="common">Yeast</name>
    <name type="synonym">Candida guilliermondii</name>
    <dbReference type="NCBI Taxonomy" id="294746"/>
    <lineage>
        <taxon>Eukaryota</taxon>
        <taxon>Fungi</taxon>
        <taxon>Dikarya</taxon>
        <taxon>Ascomycota</taxon>
        <taxon>Saccharomycotina</taxon>
        <taxon>Pichiomycetes</taxon>
        <taxon>Debaryomycetaceae</taxon>
        <taxon>Meyerozyma</taxon>
    </lineage>
</organism>
<dbReference type="Gene3D" id="3.30.70.330">
    <property type="match status" value="1"/>
</dbReference>
<dbReference type="RefSeq" id="XP_001486081.2">
    <property type="nucleotide sequence ID" value="XM_001486031.1"/>
</dbReference>
<proteinExistence type="inferred from homology"/>
<dbReference type="AlphaFoldDB" id="A5DEQ1"/>
<dbReference type="KEGG" id="pgu:PGUG_01752"/>
<accession>A5DEQ1</accession>
<dbReference type="InterPro" id="IPR035979">
    <property type="entry name" value="RBD_domain_sf"/>
</dbReference>
<dbReference type="GeneID" id="5127881"/>
<feature type="compositionally biased region" description="Basic and acidic residues" evidence="3">
    <location>
        <begin position="167"/>
        <end position="185"/>
    </location>
</feature>
<dbReference type="GO" id="GO:0000184">
    <property type="term" value="P:nuclear-transcribed mRNA catabolic process, nonsense-mediated decay"/>
    <property type="evidence" value="ECO:0007669"/>
    <property type="project" value="UniProtKB-KW"/>
</dbReference>
<evidence type="ECO:0000313" key="5">
    <source>
        <dbReference type="EMBL" id="EDK37654.2"/>
    </source>
</evidence>
<protein>
    <recommendedName>
        <fullName evidence="4">UPF3 domain-containing protein</fullName>
    </recommendedName>
</protein>
<evidence type="ECO:0000259" key="4">
    <source>
        <dbReference type="Pfam" id="PF03467"/>
    </source>
</evidence>
<feature type="compositionally biased region" description="Basic residues" evidence="3">
    <location>
        <begin position="151"/>
        <end position="160"/>
    </location>
</feature>
<dbReference type="CDD" id="cd12455">
    <property type="entry name" value="RRM_like_Smg4_UPF3"/>
    <property type="match status" value="1"/>
</dbReference>
<evidence type="ECO:0000256" key="3">
    <source>
        <dbReference type="SAM" id="MobiDB-lite"/>
    </source>
</evidence>
<dbReference type="Proteomes" id="UP000001997">
    <property type="component" value="Unassembled WGS sequence"/>
</dbReference>
<dbReference type="EMBL" id="CH408156">
    <property type="protein sequence ID" value="EDK37654.2"/>
    <property type="molecule type" value="Genomic_DNA"/>
</dbReference>
<sequence length="310" mass="34436">MSSPSNKHTEAVRLVIRLLPPGLTQDQFEAQITQYTTQWHLVNNYYYVAGAYPEKPYELPTYSRAYFVVPDADTATKVQAELRAKAFSDGESNGASVPIIGKALYENKEYAAVPRTILKERKKKKTIEQLAQFQRFVAFLDGKTESYSFKAPKKQKKPKAKNQNTDQKAKNKSSEKDKDTKETTKKPKKKSKKPKTPKDKDVSKEPNDPKIVEKKKKKKKPKAPQNAPGTAKQGNKAPQPNKDSVSGEQSGQQSNQNSHKGENDVKAPKINQKKKPKPPKKKPKGKPPASSPSNPQGPAGSQTQPTNATS</sequence>
<keyword evidence="2" id="KW-0866">Nonsense-mediated mRNA decay</keyword>
<gene>
    <name evidence="5" type="ORF">PGUG_01752</name>
</gene>
<feature type="region of interest" description="Disordered" evidence="3">
    <location>
        <begin position="149"/>
        <end position="310"/>
    </location>
</feature>
<evidence type="ECO:0000256" key="2">
    <source>
        <dbReference type="ARBA" id="ARBA00023161"/>
    </source>
</evidence>
<dbReference type="SUPFAM" id="SSF54928">
    <property type="entry name" value="RNA-binding domain, RBD"/>
    <property type="match status" value="1"/>
</dbReference>
<feature type="compositionally biased region" description="Basic residues" evidence="3">
    <location>
        <begin position="271"/>
        <end position="285"/>
    </location>
</feature>
<feature type="compositionally biased region" description="Polar residues" evidence="3">
    <location>
        <begin position="299"/>
        <end position="310"/>
    </location>
</feature>
<dbReference type="InterPro" id="IPR012677">
    <property type="entry name" value="Nucleotide-bd_a/b_plait_sf"/>
</dbReference>
<name>A5DEQ1_PICGU</name>
<feature type="compositionally biased region" description="Basic residues" evidence="3">
    <location>
        <begin position="213"/>
        <end position="222"/>
    </location>
</feature>
<feature type="domain" description="UPF3" evidence="4">
    <location>
        <begin position="10"/>
        <end position="176"/>
    </location>
</feature>
<dbReference type="InParanoid" id="A5DEQ1"/>
<dbReference type="OMA" id="EYHAMVE"/>
<dbReference type="OrthoDB" id="18087at2759"/>
<dbReference type="STRING" id="294746.A5DEQ1"/>
<evidence type="ECO:0000313" key="6">
    <source>
        <dbReference type="Proteomes" id="UP000001997"/>
    </source>
</evidence>
<feature type="compositionally biased region" description="Low complexity" evidence="3">
    <location>
        <begin position="246"/>
        <end position="258"/>
    </location>
</feature>
<comment type="similarity">
    <text evidence="1">Belongs to the RENT3 family.</text>
</comment>
<dbReference type="eggNOG" id="KOG1295">
    <property type="taxonomic scope" value="Eukaryota"/>
</dbReference>
<dbReference type="HOGENOM" id="CLU_897444_0_0_1"/>
<dbReference type="InterPro" id="IPR005120">
    <property type="entry name" value="UPF3_dom"/>
</dbReference>
<feature type="compositionally biased region" description="Basic residues" evidence="3">
    <location>
        <begin position="186"/>
        <end position="195"/>
    </location>
</feature>
<feature type="compositionally biased region" description="Basic and acidic residues" evidence="3">
    <location>
        <begin position="196"/>
        <end position="212"/>
    </location>
</feature>
<feature type="compositionally biased region" description="Polar residues" evidence="3">
    <location>
        <begin position="232"/>
        <end position="244"/>
    </location>
</feature>
<dbReference type="GO" id="GO:0003676">
    <property type="term" value="F:nucleic acid binding"/>
    <property type="evidence" value="ECO:0007669"/>
    <property type="project" value="InterPro"/>
</dbReference>